<evidence type="ECO:0000256" key="1">
    <source>
        <dbReference type="ARBA" id="ARBA00022737"/>
    </source>
</evidence>
<dbReference type="PRINTS" id="PR01415">
    <property type="entry name" value="ANKYRIN"/>
</dbReference>
<keyword evidence="2 3" id="KW-0040">ANK repeat</keyword>
<feature type="non-terminal residue" evidence="5">
    <location>
        <position position="1"/>
    </location>
</feature>
<dbReference type="PROSITE" id="PS50297">
    <property type="entry name" value="ANK_REP_REGION"/>
    <property type="match status" value="4"/>
</dbReference>
<keyword evidence="6" id="KW-1185">Reference proteome</keyword>
<name>A0AAD6SVF2_9AGAR</name>
<dbReference type="PROSITE" id="PS50088">
    <property type="entry name" value="ANK_REPEAT"/>
    <property type="match status" value="4"/>
</dbReference>
<dbReference type="SUPFAM" id="SSF48403">
    <property type="entry name" value="Ankyrin repeat"/>
    <property type="match status" value="1"/>
</dbReference>
<protein>
    <submittedName>
        <fullName evidence="5">Ankyrin repeat protein</fullName>
    </submittedName>
</protein>
<feature type="repeat" description="ANK" evidence="3">
    <location>
        <begin position="1"/>
        <end position="24"/>
    </location>
</feature>
<dbReference type="EMBL" id="JARJCM010000057">
    <property type="protein sequence ID" value="KAJ7034409.1"/>
    <property type="molecule type" value="Genomic_DNA"/>
</dbReference>
<dbReference type="InterPro" id="IPR001995">
    <property type="entry name" value="Peptidase_A2_cat"/>
</dbReference>
<feature type="repeat" description="ANK" evidence="3">
    <location>
        <begin position="32"/>
        <end position="60"/>
    </location>
</feature>
<dbReference type="GO" id="GO:0005634">
    <property type="term" value="C:nucleus"/>
    <property type="evidence" value="ECO:0007669"/>
    <property type="project" value="TreeGrafter"/>
</dbReference>
<dbReference type="AlphaFoldDB" id="A0AAD6SVF2"/>
<feature type="domain" description="Peptidase A2" evidence="4">
    <location>
        <begin position="117"/>
        <end position="129"/>
    </location>
</feature>
<dbReference type="GO" id="GO:0045944">
    <property type="term" value="P:positive regulation of transcription by RNA polymerase II"/>
    <property type="evidence" value="ECO:0007669"/>
    <property type="project" value="TreeGrafter"/>
</dbReference>
<reference evidence="5" key="1">
    <citation type="submission" date="2023-03" db="EMBL/GenBank/DDBJ databases">
        <title>Massive genome expansion in bonnet fungi (Mycena s.s.) driven by repeated elements and novel gene families across ecological guilds.</title>
        <authorList>
            <consortium name="Lawrence Berkeley National Laboratory"/>
            <person name="Harder C.B."/>
            <person name="Miyauchi S."/>
            <person name="Viragh M."/>
            <person name="Kuo A."/>
            <person name="Thoen E."/>
            <person name="Andreopoulos B."/>
            <person name="Lu D."/>
            <person name="Skrede I."/>
            <person name="Drula E."/>
            <person name="Henrissat B."/>
            <person name="Morin E."/>
            <person name="Kohler A."/>
            <person name="Barry K."/>
            <person name="LaButti K."/>
            <person name="Morin E."/>
            <person name="Salamov A."/>
            <person name="Lipzen A."/>
            <person name="Mereny Z."/>
            <person name="Hegedus B."/>
            <person name="Baldrian P."/>
            <person name="Stursova M."/>
            <person name="Weitz H."/>
            <person name="Taylor A."/>
            <person name="Grigoriev I.V."/>
            <person name="Nagy L.G."/>
            <person name="Martin F."/>
            <person name="Kauserud H."/>
        </authorList>
    </citation>
    <scope>NUCLEOTIDE SEQUENCE</scope>
    <source>
        <strain evidence="5">CBHHK200</strain>
    </source>
</reference>
<dbReference type="PANTHER" id="PTHR24193">
    <property type="entry name" value="ANKYRIN REPEAT PROTEIN"/>
    <property type="match status" value="1"/>
</dbReference>
<proteinExistence type="predicted"/>
<dbReference type="Proteomes" id="UP001218188">
    <property type="component" value="Unassembled WGS sequence"/>
</dbReference>
<evidence type="ECO:0000313" key="5">
    <source>
        <dbReference type="EMBL" id="KAJ7034409.1"/>
    </source>
</evidence>
<evidence type="ECO:0000313" key="6">
    <source>
        <dbReference type="Proteomes" id="UP001218188"/>
    </source>
</evidence>
<feature type="non-terminal residue" evidence="5">
    <location>
        <position position="129"/>
    </location>
</feature>
<dbReference type="InterPro" id="IPR002110">
    <property type="entry name" value="Ankyrin_rpt"/>
</dbReference>
<dbReference type="GO" id="GO:0000976">
    <property type="term" value="F:transcription cis-regulatory region binding"/>
    <property type="evidence" value="ECO:0007669"/>
    <property type="project" value="TreeGrafter"/>
</dbReference>
<dbReference type="InterPro" id="IPR050663">
    <property type="entry name" value="Ankyrin-SOCS_Box"/>
</dbReference>
<sequence>TALHVAAQAQNTEIAILLLEAGANPAAPWDQMEYQPLHLATENRDLAMMKLLLDHGAPVDGVYGCDGGSETALHNACSMGHVEIIEFLLERGANLEAHGHYGTPLGFAVHYRKLDAVRYLLDRGADATV</sequence>
<accession>A0AAD6SVF2</accession>
<evidence type="ECO:0000256" key="2">
    <source>
        <dbReference type="ARBA" id="ARBA00023043"/>
    </source>
</evidence>
<evidence type="ECO:0000256" key="3">
    <source>
        <dbReference type="PROSITE-ProRule" id="PRU00023"/>
    </source>
</evidence>
<dbReference type="Gene3D" id="1.25.40.20">
    <property type="entry name" value="Ankyrin repeat-containing domain"/>
    <property type="match status" value="2"/>
</dbReference>
<dbReference type="InterPro" id="IPR036770">
    <property type="entry name" value="Ankyrin_rpt-contain_sf"/>
</dbReference>
<dbReference type="PANTHER" id="PTHR24193:SF121">
    <property type="entry name" value="ADA2A-CONTAINING COMPLEX COMPONENT 3, ISOFORM D"/>
    <property type="match status" value="1"/>
</dbReference>
<keyword evidence="1" id="KW-0677">Repeat</keyword>
<dbReference type="GO" id="GO:0004190">
    <property type="term" value="F:aspartic-type endopeptidase activity"/>
    <property type="evidence" value="ECO:0007669"/>
    <property type="project" value="InterPro"/>
</dbReference>
<dbReference type="SMART" id="SM00248">
    <property type="entry name" value="ANK"/>
    <property type="match status" value="4"/>
</dbReference>
<comment type="caution">
    <text evidence="5">The sequence shown here is derived from an EMBL/GenBank/DDBJ whole genome shotgun (WGS) entry which is preliminary data.</text>
</comment>
<dbReference type="Pfam" id="PF12796">
    <property type="entry name" value="Ank_2"/>
    <property type="match status" value="2"/>
</dbReference>
<feature type="repeat" description="ANK" evidence="3">
    <location>
        <begin position="68"/>
        <end position="100"/>
    </location>
</feature>
<dbReference type="PROSITE" id="PS50175">
    <property type="entry name" value="ASP_PROT_RETROV"/>
    <property type="match status" value="1"/>
</dbReference>
<dbReference type="GO" id="GO:0006508">
    <property type="term" value="P:proteolysis"/>
    <property type="evidence" value="ECO:0007669"/>
    <property type="project" value="InterPro"/>
</dbReference>
<gene>
    <name evidence="5" type="ORF">C8F04DRAFT_915930</name>
</gene>
<organism evidence="5 6">
    <name type="scientific">Mycena alexandri</name>
    <dbReference type="NCBI Taxonomy" id="1745969"/>
    <lineage>
        <taxon>Eukaryota</taxon>
        <taxon>Fungi</taxon>
        <taxon>Dikarya</taxon>
        <taxon>Basidiomycota</taxon>
        <taxon>Agaricomycotina</taxon>
        <taxon>Agaricomycetes</taxon>
        <taxon>Agaricomycetidae</taxon>
        <taxon>Agaricales</taxon>
        <taxon>Marasmiineae</taxon>
        <taxon>Mycenaceae</taxon>
        <taxon>Mycena</taxon>
    </lineage>
</organism>
<feature type="repeat" description="ANK" evidence="3">
    <location>
        <begin position="100"/>
        <end position="129"/>
    </location>
</feature>
<evidence type="ECO:0000259" key="4">
    <source>
        <dbReference type="PROSITE" id="PS50175"/>
    </source>
</evidence>